<dbReference type="Proteomes" id="UP000256970">
    <property type="component" value="Unassembled WGS sequence"/>
</dbReference>
<dbReference type="STRING" id="3088.A0A383V5U8"/>
<evidence type="ECO:0000259" key="2">
    <source>
        <dbReference type="PROSITE" id="PS50222"/>
    </source>
</evidence>
<dbReference type="GO" id="GO:0005509">
    <property type="term" value="F:calcium ion binding"/>
    <property type="evidence" value="ECO:0007669"/>
    <property type="project" value="InterPro"/>
</dbReference>
<keyword evidence="4" id="KW-1185">Reference proteome</keyword>
<dbReference type="PROSITE" id="PS50222">
    <property type="entry name" value="EF_HAND_2"/>
    <property type="match status" value="1"/>
</dbReference>
<dbReference type="Pfam" id="PF05042">
    <property type="entry name" value="Caleosin"/>
    <property type="match status" value="1"/>
</dbReference>
<name>A0A383V5U8_TETOB</name>
<dbReference type="GO" id="GO:0004497">
    <property type="term" value="F:monooxygenase activity"/>
    <property type="evidence" value="ECO:0007669"/>
    <property type="project" value="TreeGrafter"/>
</dbReference>
<comment type="similarity">
    <text evidence="1">Belongs to the caleosin family.</text>
</comment>
<dbReference type="Gene3D" id="1.10.238.10">
    <property type="entry name" value="EF-hand"/>
    <property type="match status" value="1"/>
</dbReference>
<reference evidence="3 4" key="1">
    <citation type="submission" date="2016-10" db="EMBL/GenBank/DDBJ databases">
        <authorList>
            <person name="Cai Z."/>
        </authorList>
    </citation>
    <scope>NUCLEOTIDE SEQUENCE [LARGE SCALE GENOMIC DNA]</scope>
</reference>
<dbReference type="SUPFAM" id="SSF47473">
    <property type="entry name" value="EF-hand"/>
    <property type="match status" value="1"/>
</dbReference>
<protein>
    <recommendedName>
        <fullName evidence="2">EF-hand domain-containing protein</fullName>
    </recommendedName>
</protein>
<dbReference type="AlphaFoldDB" id="A0A383V5U8"/>
<gene>
    <name evidence="3" type="ORF">BQ4739_LOCUS1524</name>
</gene>
<organism evidence="3 4">
    <name type="scientific">Tetradesmus obliquus</name>
    <name type="common">Green alga</name>
    <name type="synonym">Acutodesmus obliquus</name>
    <dbReference type="NCBI Taxonomy" id="3088"/>
    <lineage>
        <taxon>Eukaryota</taxon>
        <taxon>Viridiplantae</taxon>
        <taxon>Chlorophyta</taxon>
        <taxon>core chlorophytes</taxon>
        <taxon>Chlorophyceae</taxon>
        <taxon>CS clade</taxon>
        <taxon>Sphaeropleales</taxon>
        <taxon>Scenedesmaceae</taxon>
        <taxon>Tetradesmus</taxon>
    </lineage>
</organism>
<evidence type="ECO:0000256" key="1">
    <source>
        <dbReference type="ARBA" id="ARBA00006765"/>
    </source>
</evidence>
<dbReference type="InterPro" id="IPR002048">
    <property type="entry name" value="EF_hand_dom"/>
</dbReference>
<evidence type="ECO:0000313" key="4">
    <source>
        <dbReference type="Proteomes" id="UP000256970"/>
    </source>
</evidence>
<accession>A0A383V5U8</accession>
<dbReference type="InterPro" id="IPR011992">
    <property type="entry name" value="EF-hand-dom_pair"/>
</dbReference>
<dbReference type="InterPro" id="IPR007736">
    <property type="entry name" value="Caleosin-related"/>
</dbReference>
<proteinExistence type="inferred from homology"/>
<sequence>MSSQLVTAIASVPITEARPVPTGLDSKLPHPGLPRVNKAVSAESPNGSPAHLAREDHSVMQQHVDFFDRDQDGVIWPWDTYIGFRRLGFGRIISTLAVPFIHGSFSYPSGTGLLPDPFMRIFVKNMHRCKHGSDSEVYDTEGRFVPEKFEELFSKYDRSNKGGLSWEDIQSMILGNMNIVDPVGWTAERLEWWVLYLLAADDNGIVSKEKIRGNYDGSLWYKIAEEVEAKGQARAAVQKAKWQ</sequence>
<dbReference type="EMBL" id="FNXT01000117">
    <property type="protein sequence ID" value="SZX60985.1"/>
    <property type="molecule type" value="Genomic_DNA"/>
</dbReference>
<feature type="domain" description="EF-hand" evidence="2">
    <location>
        <begin position="144"/>
        <end position="179"/>
    </location>
</feature>
<dbReference type="PANTHER" id="PTHR31495">
    <property type="entry name" value="PEROXYGENASE 3-RELATED"/>
    <property type="match status" value="1"/>
</dbReference>
<dbReference type="PANTHER" id="PTHR31495:SF0">
    <property type="entry name" value="BINDING PROTEIN CALEOSIN, PUTATIVE (AFU_ORTHOLOGUE AFUA_5G13750)-RELATED"/>
    <property type="match status" value="1"/>
</dbReference>
<evidence type="ECO:0000313" key="3">
    <source>
        <dbReference type="EMBL" id="SZX60985.1"/>
    </source>
</evidence>